<evidence type="ECO:0000313" key="2">
    <source>
        <dbReference type="EMBL" id="WBW71969.1"/>
    </source>
</evidence>
<dbReference type="KEGG" id="som:SOMG_01636"/>
<gene>
    <name evidence="2" type="ORF">SOMG_01636</name>
</gene>
<feature type="compositionally biased region" description="Basic and acidic residues" evidence="1">
    <location>
        <begin position="1"/>
        <end position="20"/>
    </location>
</feature>
<accession>A0AAE9W956</accession>
<dbReference type="GeneID" id="80875118"/>
<reference evidence="2 3" key="1">
    <citation type="journal article" date="2023" name="G3 (Bethesda)">
        <title>A high-quality reference genome for the fission yeast Schizosaccharomyces osmophilus.</title>
        <authorList>
            <person name="Jia G.S."/>
            <person name="Zhang W.C."/>
            <person name="Liang Y."/>
            <person name="Liu X.H."/>
            <person name="Rhind N."/>
            <person name="Pidoux A."/>
            <person name="Brysch-Herzberg M."/>
            <person name="Du L.L."/>
        </authorList>
    </citation>
    <scope>NUCLEOTIDE SEQUENCE [LARGE SCALE GENOMIC DNA]</scope>
    <source>
        <strain evidence="2 3">CBS 15793</strain>
    </source>
</reference>
<sequence>MKTSLERQALKEISNREKSNAKNSTTVKVKEIKPLLSDDSEARHPYSEERGRSTTREEIKNQFKDIFFPYTSNDKSILEEAIDLTFQGIESDEAETSPEDILEDISEENTFIDETEVESYIEEKLKSDYEADTTVSVEYAKEIFCHMKHLEVSVFK</sequence>
<dbReference type="EMBL" id="CP115611">
    <property type="protein sequence ID" value="WBW71969.1"/>
    <property type="molecule type" value="Genomic_DNA"/>
</dbReference>
<dbReference type="RefSeq" id="XP_056036212.1">
    <property type="nucleotide sequence ID" value="XM_056180429.1"/>
</dbReference>
<evidence type="ECO:0000313" key="3">
    <source>
        <dbReference type="Proteomes" id="UP001212411"/>
    </source>
</evidence>
<feature type="compositionally biased region" description="Basic and acidic residues" evidence="1">
    <location>
        <begin position="40"/>
        <end position="56"/>
    </location>
</feature>
<dbReference type="Proteomes" id="UP001212411">
    <property type="component" value="Chromosome 1"/>
</dbReference>
<dbReference type="AlphaFoldDB" id="A0AAE9W956"/>
<protein>
    <submittedName>
        <fullName evidence="2">Meiosis-specific cyclin Rem1-like</fullName>
    </submittedName>
</protein>
<organism evidence="2 3">
    <name type="scientific">Schizosaccharomyces osmophilus</name>
    <dbReference type="NCBI Taxonomy" id="2545709"/>
    <lineage>
        <taxon>Eukaryota</taxon>
        <taxon>Fungi</taxon>
        <taxon>Dikarya</taxon>
        <taxon>Ascomycota</taxon>
        <taxon>Taphrinomycotina</taxon>
        <taxon>Schizosaccharomycetes</taxon>
        <taxon>Schizosaccharomycetales</taxon>
        <taxon>Schizosaccharomycetaceae</taxon>
        <taxon>Schizosaccharomyces</taxon>
    </lineage>
</organism>
<name>A0AAE9W956_9SCHI</name>
<evidence type="ECO:0000256" key="1">
    <source>
        <dbReference type="SAM" id="MobiDB-lite"/>
    </source>
</evidence>
<feature type="region of interest" description="Disordered" evidence="1">
    <location>
        <begin position="1"/>
        <end position="56"/>
    </location>
</feature>
<proteinExistence type="predicted"/>
<keyword evidence="3" id="KW-1185">Reference proteome</keyword>